<dbReference type="InterPro" id="IPR036427">
    <property type="entry name" value="Bromodomain-like_sf"/>
</dbReference>
<reference evidence="8 9" key="1">
    <citation type="submission" date="2024-01" db="EMBL/GenBank/DDBJ databases">
        <title>The complete chloroplast genome sequence of Lithospermum erythrorhizon: insights into the phylogenetic relationship among Boraginaceae species and the maternal lineages of purple gromwells.</title>
        <authorList>
            <person name="Okada T."/>
            <person name="Watanabe K."/>
        </authorList>
    </citation>
    <scope>NUCLEOTIDE SEQUENCE [LARGE SCALE GENOMIC DNA]</scope>
</reference>
<keyword evidence="2 4" id="KW-0103">Bromodomain</keyword>
<dbReference type="SMART" id="SM00213">
    <property type="entry name" value="UBQ"/>
    <property type="match status" value="1"/>
</dbReference>
<dbReference type="Gene3D" id="1.20.920.10">
    <property type="entry name" value="Bromodomain-like"/>
    <property type="match status" value="1"/>
</dbReference>
<name>A0AAV3Q5V4_LITER</name>
<dbReference type="PROSITE" id="PS50014">
    <property type="entry name" value="BROMODOMAIN_2"/>
    <property type="match status" value="1"/>
</dbReference>
<dbReference type="PANTHER" id="PTHR13900:SF0">
    <property type="entry name" value="TRANSCRIPTION INITIATION FACTOR TFIID SUBUNIT 1"/>
    <property type="match status" value="1"/>
</dbReference>
<evidence type="ECO:0000256" key="5">
    <source>
        <dbReference type="SAM" id="MobiDB-lite"/>
    </source>
</evidence>
<accession>A0AAV3Q5V4</accession>
<dbReference type="Pfam" id="PF00439">
    <property type="entry name" value="Bromodomain"/>
    <property type="match status" value="1"/>
</dbReference>
<dbReference type="SUPFAM" id="SSF54236">
    <property type="entry name" value="Ubiquitin-like"/>
    <property type="match status" value="1"/>
</dbReference>
<dbReference type="PANTHER" id="PTHR13900">
    <property type="entry name" value="TRANSCRIPTION INITIATION FACTOR TFIID"/>
    <property type="match status" value="1"/>
</dbReference>
<protein>
    <submittedName>
        <fullName evidence="8">General transcription factor</fullName>
    </submittedName>
</protein>
<feature type="compositionally biased region" description="Basic residues" evidence="5">
    <location>
        <begin position="1809"/>
        <end position="1819"/>
    </location>
</feature>
<evidence type="ECO:0000256" key="2">
    <source>
        <dbReference type="ARBA" id="ARBA00023117"/>
    </source>
</evidence>
<evidence type="ECO:0000313" key="9">
    <source>
        <dbReference type="Proteomes" id="UP001454036"/>
    </source>
</evidence>
<dbReference type="GO" id="GO:0004402">
    <property type="term" value="F:histone acetyltransferase activity"/>
    <property type="evidence" value="ECO:0007669"/>
    <property type="project" value="InterPro"/>
</dbReference>
<keyword evidence="3" id="KW-0539">Nucleus</keyword>
<evidence type="ECO:0000256" key="4">
    <source>
        <dbReference type="PROSITE-ProRule" id="PRU00035"/>
    </source>
</evidence>
<dbReference type="InterPro" id="IPR000626">
    <property type="entry name" value="Ubiquitin-like_dom"/>
</dbReference>
<feature type="compositionally biased region" description="Basic and acidic residues" evidence="5">
    <location>
        <begin position="1829"/>
        <end position="1843"/>
    </location>
</feature>
<dbReference type="InterPro" id="IPR029071">
    <property type="entry name" value="Ubiquitin-like_domsf"/>
</dbReference>
<evidence type="ECO:0000256" key="1">
    <source>
        <dbReference type="ARBA" id="ARBA00004123"/>
    </source>
</evidence>
<organism evidence="8 9">
    <name type="scientific">Lithospermum erythrorhizon</name>
    <name type="common">Purple gromwell</name>
    <name type="synonym">Lithospermum officinale var. erythrorhizon</name>
    <dbReference type="NCBI Taxonomy" id="34254"/>
    <lineage>
        <taxon>Eukaryota</taxon>
        <taxon>Viridiplantae</taxon>
        <taxon>Streptophyta</taxon>
        <taxon>Embryophyta</taxon>
        <taxon>Tracheophyta</taxon>
        <taxon>Spermatophyta</taxon>
        <taxon>Magnoliopsida</taxon>
        <taxon>eudicotyledons</taxon>
        <taxon>Gunneridae</taxon>
        <taxon>Pentapetalae</taxon>
        <taxon>asterids</taxon>
        <taxon>lamiids</taxon>
        <taxon>Boraginales</taxon>
        <taxon>Boraginaceae</taxon>
        <taxon>Boraginoideae</taxon>
        <taxon>Lithospermeae</taxon>
        <taxon>Lithospermum</taxon>
    </lineage>
</organism>
<dbReference type="EMBL" id="BAABME010003612">
    <property type="protein sequence ID" value="GAA0159472.1"/>
    <property type="molecule type" value="Genomic_DNA"/>
</dbReference>
<dbReference type="Pfam" id="PF12157">
    <property type="entry name" value="DUF3591"/>
    <property type="match status" value="1"/>
</dbReference>
<feature type="compositionally biased region" description="Basic and acidic residues" evidence="5">
    <location>
        <begin position="1"/>
        <end position="13"/>
    </location>
</feature>
<comment type="subcellular location">
    <subcellularLocation>
        <location evidence="1">Nucleus</location>
    </subcellularLocation>
</comment>
<feature type="domain" description="Ubiquitin-like" evidence="7">
    <location>
        <begin position="770"/>
        <end position="835"/>
    </location>
</feature>
<dbReference type="InterPro" id="IPR040240">
    <property type="entry name" value="TAF1"/>
</dbReference>
<dbReference type="Pfam" id="PF00240">
    <property type="entry name" value="ubiquitin"/>
    <property type="match status" value="1"/>
</dbReference>
<feature type="region of interest" description="Disordered" evidence="5">
    <location>
        <begin position="429"/>
        <end position="458"/>
    </location>
</feature>
<dbReference type="PRINTS" id="PR00503">
    <property type="entry name" value="BROMODOMAIN"/>
</dbReference>
<dbReference type="SMART" id="SM00297">
    <property type="entry name" value="BROMO"/>
    <property type="match status" value="1"/>
</dbReference>
<evidence type="ECO:0000256" key="3">
    <source>
        <dbReference type="ARBA" id="ARBA00023242"/>
    </source>
</evidence>
<feature type="region of interest" description="Disordered" evidence="5">
    <location>
        <begin position="1"/>
        <end position="26"/>
    </location>
</feature>
<keyword evidence="9" id="KW-1185">Reference proteome</keyword>
<feature type="compositionally biased region" description="Acidic residues" evidence="5">
    <location>
        <begin position="440"/>
        <end position="451"/>
    </location>
</feature>
<feature type="region of interest" description="Disordered" evidence="5">
    <location>
        <begin position="1804"/>
        <end position="1843"/>
    </location>
</feature>
<evidence type="ECO:0000313" key="8">
    <source>
        <dbReference type="EMBL" id="GAA0159472.1"/>
    </source>
</evidence>
<dbReference type="InterPro" id="IPR001487">
    <property type="entry name" value="Bromodomain"/>
</dbReference>
<evidence type="ECO:0000259" key="6">
    <source>
        <dbReference type="PROSITE" id="PS50014"/>
    </source>
</evidence>
<dbReference type="GO" id="GO:0016251">
    <property type="term" value="F:RNA polymerase II general transcription initiation factor activity"/>
    <property type="evidence" value="ECO:0007669"/>
    <property type="project" value="InterPro"/>
</dbReference>
<gene>
    <name evidence="8" type="ORF">LIER_16239</name>
</gene>
<dbReference type="InterPro" id="IPR022591">
    <property type="entry name" value="TAF1_HAT_dom"/>
</dbReference>
<feature type="region of interest" description="Disordered" evidence="5">
    <location>
        <begin position="1624"/>
        <end position="1645"/>
    </location>
</feature>
<proteinExistence type="predicted"/>
<sequence length="1989" mass="226093">MADESNHTSHESRDDDDDEDYEEVDSGERYQCFLFGNVDDSGHLDVDYLDELFKPFQDAKDHIGALVDKLGPSLNLDISVKSLKTPSDAIEQDYDKKAADAVDYEDFDEEYDGPEVQTATEEDLLLPKKDFLAKDVYTNNLGESSLFDDENYDEDDELEKGQEMVESSVDIHGFTSSAVPNQLDEKKLEDSCQSERGSDMIDVHSEHALDSDHLIDKTEKELDSGTLATDMKDLLDSEHFAADLEDVLCQDEDKSCPWEEPCCSTSSAPLPILCIENGMVILRFSEIFGIHEPLKKKEKRDHGYSVSKEKYKCMDITDVVEEDEEALFKGSSSDISSTRLALEAQDDIYSSVHYEADDVQFQSSSPFTTGIRDQKKDFCYAAEPMNVDATLDLPADFHSPVCPRYCPLDQQDWEDRIIWDNSPYLSINSAESSEISGPEDMLDDKEGDSEAMPETVHEDLSDKHEKDHVPLLHNWSVHVESFGSRTSPVQFSRYHPQLLRLDSRLDSEDSAHKVNGRDGTSEEILHDDVIGCFSKLGLQNRDISDGSWLDNIIWEPHQPNNKPKLILDLQDKQMLFEILDSKNTKHLQLHAGAMVTTRPVKLKHGDSLEQHGHGGAHGGRFNIANDKFYSNKKSSQQLKSHLKKRSSHGLKVLHSIPALKLETMKAKLSNSTDVYTVNFMFERLKGASMATGSFILLFGMFCKSLKPPVATSHFGCIVVYFIPRLCHFFVPPALVNKDIANFHRPKAVWYPHDIEVTLKEQGKLPLHGQMKILLKSLGGKGTKLHVDAEETVHSIKEKASKKLEPVKIFYSGRELEDHKSLSSQDVRPNSLLHLVRTRIHFLARAQKLPSENKALRPPGAFKKKSDLSVKDGHVFLMEYSEERPLLIGNVGMGARLCTYYQKSSPGDQTGTLMRNENNGLGSVLPLDPADKSPFLADIKPGCCQSSLETNMYRAPIFRHKVPSTDYLLVRSAKGKLSIRRIDRIDVVGQQEPHLEVMSPGSKSVQMYLVNRLLVYMYREFRSVEKRGGRPFVRADDLTTQFPSLPDQFIRKRLKHFADWQRAPGGQFIWSMKHNFRIPLEEELRRMVTPENVSLPTWYTIPFLSRWGKVCAYESMQAGLYRLKRLGITTLTHPTGLTSAMNQLPYDALLTLAAASHIERELQMTPWNLSNNFVSCTNQGRENIERLEITGVGDPTGRGLGFSYVRTAPKAPASNGMAKKKAFAGKGTTVTGTDADLRRLSMEAAREVLLKFNVADEQIDQLTRWHRIALIRKLSSEQATSAVKSDHTTISKYARGQRMSFLQLQQQTREKCQEIWDRQVQSLGVIEGEENEFDSEVNSDLDSFAGDLENLLAAEEFEEGGEGNESKHDNVDGVKGPKMRRRLLQAQAEEEMEDEAAEAAQLCRMLMDDNEANKKLKKKKKKTKASGPKIVSLGMQSNLASETADKVKKTNPNIMYTSQPEGLFAPPKDNITADNKEEFFSSKKSLIGKVKAKNKYDSEPIVLLQKKIKILGDTLPKIMKEKKSARDSFVCGACGQLGHMRTNKNCPKYREDPEIRTESTDQEKSYVKPISFDHVDQPQQKAPSKKLIQKSTTKLAIVEAQEEEKSTSKAKVLKVKCAAAEWLPDKLGPSTSQNSEKPVTSDADTGSRPLVKVNKIIFSNKMKSEEVQAEAFRPAIVIRPPMEAEQQPQPRKKIIIKRPKDIVNVDENSQEGSTGSEYRKTRKLVELSSFERQLEQESPYFPEVASSRKNREENEWWDEEWKYPNRQRSVRTRKTYEKQGRVLEEQERLNEIRRYEETIRIEREEEERQKARKKNKKKKPVFGDDYLDDVPPRRNDRRTLERERMAKRRLPDLAKYNAQYGSAPKRRRGGEVVLSNILLDILDTLKSRHEVSFLFLKPVLKKEAPDYYDIITDPMDLSTIRDKVTRLIYKSHEEFRHDVCRIVVNAHKYNARRHPHIPPLADQLLELCDYLLDENTSALAEAEAGIEMDL</sequence>
<dbReference type="GO" id="GO:0005669">
    <property type="term" value="C:transcription factor TFIID complex"/>
    <property type="evidence" value="ECO:0007669"/>
    <property type="project" value="InterPro"/>
</dbReference>
<feature type="compositionally biased region" description="Acidic residues" evidence="5">
    <location>
        <begin position="14"/>
        <end position="25"/>
    </location>
</feature>
<dbReference type="GO" id="GO:0051123">
    <property type="term" value="P:RNA polymerase II preinitiation complex assembly"/>
    <property type="evidence" value="ECO:0007669"/>
    <property type="project" value="TreeGrafter"/>
</dbReference>
<dbReference type="PROSITE" id="PS50053">
    <property type="entry name" value="UBIQUITIN_2"/>
    <property type="match status" value="1"/>
</dbReference>
<dbReference type="CDD" id="cd04369">
    <property type="entry name" value="Bromodomain"/>
    <property type="match status" value="1"/>
</dbReference>
<comment type="caution">
    <text evidence="8">The sequence shown here is derived from an EMBL/GenBank/DDBJ whole genome shotgun (WGS) entry which is preliminary data.</text>
</comment>
<feature type="domain" description="Bromo" evidence="6">
    <location>
        <begin position="1886"/>
        <end position="1956"/>
    </location>
</feature>
<dbReference type="SUPFAM" id="SSF47370">
    <property type="entry name" value="Bromodomain"/>
    <property type="match status" value="1"/>
</dbReference>
<feature type="compositionally biased region" description="Polar residues" evidence="5">
    <location>
        <begin position="1628"/>
        <end position="1643"/>
    </location>
</feature>
<evidence type="ECO:0000259" key="7">
    <source>
        <dbReference type="PROSITE" id="PS50053"/>
    </source>
</evidence>
<dbReference type="Gene3D" id="3.10.20.90">
    <property type="entry name" value="Phosphatidylinositol 3-kinase Catalytic Subunit, Chain A, domain 1"/>
    <property type="match status" value="1"/>
</dbReference>
<dbReference type="GO" id="GO:0017025">
    <property type="term" value="F:TBP-class protein binding"/>
    <property type="evidence" value="ECO:0007669"/>
    <property type="project" value="InterPro"/>
</dbReference>
<dbReference type="Proteomes" id="UP001454036">
    <property type="component" value="Unassembled WGS sequence"/>
</dbReference>